<dbReference type="Proteomes" id="UP000504724">
    <property type="component" value="Chromosome"/>
</dbReference>
<dbReference type="SUPFAM" id="SSF53335">
    <property type="entry name" value="S-adenosyl-L-methionine-dependent methyltransferases"/>
    <property type="match status" value="1"/>
</dbReference>
<protein>
    <recommendedName>
        <fullName evidence="5">Release factor glutamine methyltransferase</fullName>
        <shortName evidence="5">RF MTase</shortName>
        <ecNumber evidence="5">2.1.1.297</ecNumber>
    </recommendedName>
    <alternativeName>
        <fullName evidence="5">N5-glutamine methyltransferase PrmC</fullName>
    </alternativeName>
    <alternativeName>
        <fullName evidence="5">Protein-(glutamine-N5) MTase PrmC</fullName>
    </alternativeName>
    <alternativeName>
        <fullName evidence="5">Protein-glutamine N-methyltransferase PrmC</fullName>
    </alternativeName>
</protein>
<dbReference type="PANTHER" id="PTHR18895:SF74">
    <property type="entry name" value="MTRF1L RELEASE FACTOR GLUTAMINE METHYLTRANSFERASE"/>
    <property type="match status" value="1"/>
</dbReference>
<dbReference type="PANTHER" id="PTHR18895">
    <property type="entry name" value="HEMK METHYLTRANSFERASE"/>
    <property type="match status" value="1"/>
</dbReference>
<dbReference type="InterPro" id="IPR040758">
    <property type="entry name" value="PrmC_N"/>
</dbReference>
<dbReference type="GO" id="GO:0032259">
    <property type="term" value="P:methylation"/>
    <property type="evidence" value="ECO:0007669"/>
    <property type="project" value="UniProtKB-KW"/>
</dbReference>
<keyword evidence="9" id="KW-1185">Reference proteome</keyword>
<evidence type="ECO:0000313" key="9">
    <source>
        <dbReference type="Proteomes" id="UP000504724"/>
    </source>
</evidence>
<dbReference type="Gene3D" id="3.40.50.150">
    <property type="entry name" value="Vaccinia Virus protein VP39"/>
    <property type="match status" value="1"/>
</dbReference>
<reference evidence="8 9" key="1">
    <citation type="submission" date="2020-05" db="EMBL/GenBank/DDBJ databases">
        <title>Thiomicrorhabdus sediminis sp.nov. and Thiomicrorhabdus xiamenensis sp.nov., novel sulfur-oxidizing bacteria isolated from coastal sediment.</title>
        <authorList>
            <person name="Liu X."/>
        </authorList>
    </citation>
    <scope>NUCLEOTIDE SEQUENCE [LARGE SCALE GENOMIC DNA]</scope>
    <source>
        <strain evidence="8 9">G2</strain>
    </source>
</reference>
<dbReference type="PROSITE" id="PS00092">
    <property type="entry name" value="N6_MTASE"/>
    <property type="match status" value="1"/>
</dbReference>
<dbReference type="NCBIfam" id="TIGR03534">
    <property type="entry name" value="RF_mod_PrmC"/>
    <property type="match status" value="1"/>
</dbReference>
<evidence type="ECO:0000256" key="1">
    <source>
        <dbReference type="ARBA" id="ARBA00022603"/>
    </source>
</evidence>
<evidence type="ECO:0000259" key="6">
    <source>
        <dbReference type="Pfam" id="PF05175"/>
    </source>
</evidence>
<feature type="domain" description="Methyltransferase small" evidence="6">
    <location>
        <begin position="110"/>
        <end position="199"/>
    </location>
</feature>
<dbReference type="HAMAP" id="MF_02126">
    <property type="entry name" value="RF_methyltr_PrmC"/>
    <property type="match status" value="1"/>
</dbReference>
<evidence type="ECO:0000313" key="8">
    <source>
        <dbReference type="EMBL" id="QKI89935.1"/>
    </source>
</evidence>
<dbReference type="KEGG" id="txa:HQN79_10295"/>
<dbReference type="EMBL" id="CP054020">
    <property type="protein sequence ID" value="QKI89935.1"/>
    <property type="molecule type" value="Genomic_DNA"/>
</dbReference>
<gene>
    <name evidence="5 8" type="primary">prmC</name>
    <name evidence="8" type="ORF">HQN79_10295</name>
</gene>
<dbReference type="NCBIfam" id="TIGR00536">
    <property type="entry name" value="hemK_fam"/>
    <property type="match status" value="1"/>
</dbReference>
<dbReference type="RefSeq" id="WP_173286228.1">
    <property type="nucleotide sequence ID" value="NZ_CP054020.1"/>
</dbReference>
<dbReference type="Pfam" id="PF17827">
    <property type="entry name" value="PrmC_N"/>
    <property type="match status" value="1"/>
</dbReference>
<evidence type="ECO:0000259" key="7">
    <source>
        <dbReference type="Pfam" id="PF17827"/>
    </source>
</evidence>
<evidence type="ECO:0000256" key="3">
    <source>
        <dbReference type="ARBA" id="ARBA00022691"/>
    </source>
</evidence>
<comment type="catalytic activity">
    <reaction evidence="4 5">
        <text>L-glutaminyl-[peptide chain release factor] + S-adenosyl-L-methionine = N(5)-methyl-L-glutaminyl-[peptide chain release factor] + S-adenosyl-L-homocysteine + H(+)</text>
        <dbReference type="Rhea" id="RHEA:42896"/>
        <dbReference type="Rhea" id="RHEA-COMP:10271"/>
        <dbReference type="Rhea" id="RHEA-COMP:10272"/>
        <dbReference type="ChEBI" id="CHEBI:15378"/>
        <dbReference type="ChEBI" id="CHEBI:30011"/>
        <dbReference type="ChEBI" id="CHEBI:57856"/>
        <dbReference type="ChEBI" id="CHEBI:59789"/>
        <dbReference type="ChEBI" id="CHEBI:61891"/>
        <dbReference type="EC" id="2.1.1.297"/>
    </reaction>
</comment>
<organism evidence="8 9">
    <name type="scientific">Thiomicrorhabdus xiamenensis</name>
    <dbReference type="NCBI Taxonomy" id="2739063"/>
    <lineage>
        <taxon>Bacteria</taxon>
        <taxon>Pseudomonadati</taxon>
        <taxon>Pseudomonadota</taxon>
        <taxon>Gammaproteobacteria</taxon>
        <taxon>Thiotrichales</taxon>
        <taxon>Piscirickettsiaceae</taxon>
        <taxon>Thiomicrorhabdus</taxon>
    </lineage>
</organism>
<comment type="function">
    <text evidence="5">Methylates the class 1 translation termination release factors RF1/PrfA and RF2/PrfB on the glutamine residue of the universally conserved GGQ motif.</text>
</comment>
<proteinExistence type="inferred from homology"/>
<dbReference type="CDD" id="cd02440">
    <property type="entry name" value="AdoMet_MTases"/>
    <property type="match status" value="1"/>
</dbReference>
<dbReference type="EC" id="2.1.1.297" evidence="5"/>
<dbReference type="GO" id="GO:0003676">
    <property type="term" value="F:nucleic acid binding"/>
    <property type="evidence" value="ECO:0007669"/>
    <property type="project" value="InterPro"/>
</dbReference>
<dbReference type="InterPro" id="IPR004556">
    <property type="entry name" value="HemK-like"/>
</dbReference>
<dbReference type="FunFam" id="3.40.50.150:FF:000053">
    <property type="entry name" value="Release factor glutamine methyltransferase"/>
    <property type="match status" value="1"/>
</dbReference>
<evidence type="ECO:0000256" key="4">
    <source>
        <dbReference type="ARBA" id="ARBA00048391"/>
    </source>
</evidence>
<feature type="binding site" evidence="5">
    <location>
        <position position="148"/>
    </location>
    <ligand>
        <name>S-adenosyl-L-methionine</name>
        <dbReference type="ChEBI" id="CHEBI:59789"/>
    </ligand>
</feature>
<dbReference type="GO" id="GO:0102559">
    <property type="term" value="F:peptide chain release factor N(5)-glutamine methyltransferase activity"/>
    <property type="evidence" value="ECO:0007669"/>
    <property type="project" value="UniProtKB-EC"/>
</dbReference>
<keyword evidence="3 5" id="KW-0949">S-adenosyl-L-methionine</keyword>
<dbReference type="InterPro" id="IPR007848">
    <property type="entry name" value="Small_mtfrase_dom"/>
</dbReference>
<evidence type="ECO:0000256" key="2">
    <source>
        <dbReference type="ARBA" id="ARBA00022679"/>
    </source>
</evidence>
<keyword evidence="2 5" id="KW-0808">Transferase</keyword>
<feature type="binding site" evidence="5">
    <location>
        <begin position="191"/>
        <end position="194"/>
    </location>
    <ligand>
        <name>substrate</name>
    </ligand>
</feature>
<feature type="binding site" evidence="5">
    <location>
        <position position="191"/>
    </location>
    <ligand>
        <name>S-adenosyl-L-methionine</name>
        <dbReference type="ChEBI" id="CHEBI:59789"/>
    </ligand>
</feature>
<feature type="domain" description="Release factor glutamine methyltransferase N-terminal" evidence="7">
    <location>
        <begin position="10"/>
        <end position="80"/>
    </location>
</feature>
<dbReference type="InterPro" id="IPR019874">
    <property type="entry name" value="RF_methyltr_PrmC"/>
</dbReference>
<accession>A0A7D4P5T3</accession>
<evidence type="ECO:0000256" key="5">
    <source>
        <dbReference type="HAMAP-Rule" id="MF_02126"/>
    </source>
</evidence>
<dbReference type="Gene3D" id="1.10.8.10">
    <property type="entry name" value="DNA helicase RuvA subunit, C-terminal domain"/>
    <property type="match status" value="1"/>
</dbReference>
<feature type="binding site" evidence="5">
    <location>
        <begin position="125"/>
        <end position="129"/>
    </location>
    <ligand>
        <name>S-adenosyl-L-methionine</name>
        <dbReference type="ChEBI" id="CHEBI:59789"/>
    </ligand>
</feature>
<name>A0A7D4P5T3_9GAMM</name>
<comment type="similarity">
    <text evidence="5">Belongs to the protein N5-glutamine methyltransferase family. PrmC subfamily.</text>
</comment>
<feature type="binding site" evidence="5">
    <location>
        <position position="175"/>
    </location>
    <ligand>
        <name>S-adenosyl-L-methionine</name>
        <dbReference type="ChEBI" id="CHEBI:59789"/>
    </ligand>
</feature>
<keyword evidence="1 5" id="KW-0489">Methyltransferase</keyword>
<dbReference type="Pfam" id="PF05175">
    <property type="entry name" value="MTS"/>
    <property type="match status" value="1"/>
</dbReference>
<dbReference type="AlphaFoldDB" id="A0A7D4P5T3"/>
<dbReference type="InterPro" id="IPR029063">
    <property type="entry name" value="SAM-dependent_MTases_sf"/>
</dbReference>
<dbReference type="InterPro" id="IPR002052">
    <property type="entry name" value="DNA_methylase_N6_adenine_CS"/>
</dbReference>
<dbReference type="InterPro" id="IPR050320">
    <property type="entry name" value="N5-glutamine_MTase"/>
</dbReference>
<sequence>MPSDYTIQRALLEASEKLSACSFIDSPKLEAEILLGHLLGCRRSYFYTWPEKLLSAEEAEQFQALCKQRLSGQPIAHIIGSREFWGLELKVSADTLIPRPDTETLIETALELLSATPQALILDLGTGTGAIALALKSELPQADITAVDFSAAALGIAKENAKRLDLPVTFIQGSWCQPLTTEQRFHLIASNPPYIEEQDPHLQQGDVRFEPLSALTSGHDGLDDIRLIAEQAWAHLLDNGWLILEHGYNQAQAVQQILAQNGYQQIQTRCDYGGNQRITFGQKTERKKEVSDEHE</sequence>